<evidence type="ECO:0000256" key="12">
    <source>
        <dbReference type="SAM" id="SignalP"/>
    </source>
</evidence>
<comment type="catalytic activity">
    <reaction evidence="11">
        <text>N(6)-(pyridoxal phosphate)-L-lysyl-[4-amino-5-hydroxymethyl-2-methylpyrimidine phosphate synthase] + L-histidyl-[4-amino-5-hydroxymethyl-2-methylpyrimidine phosphate synthase] + 2 Fe(3+) + 4 H2O = L-lysyl-[4-amino-5-hydroxymethyl-2-methylpyrimidine phosphate synthase] + (2S)-2-amino-5-hydroxy-4-oxopentanoyl-[4-amino-5-hydroxymethyl-2-methylpyrimidine phosphate synthase] + 4-amino-2-methyl-5-(phosphooxymethyl)pyrimidine + 3-oxopropanoate + 2 Fe(2+) + 2 H(+)</text>
        <dbReference type="Rhea" id="RHEA:65756"/>
        <dbReference type="Rhea" id="RHEA-COMP:16892"/>
        <dbReference type="Rhea" id="RHEA-COMP:16893"/>
        <dbReference type="Rhea" id="RHEA-COMP:16894"/>
        <dbReference type="Rhea" id="RHEA-COMP:16895"/>
        <dbReference type="ChEBI" id="CHEBI:15377"/>
        <dbReference type="ChEBI" id="CHEBI:15378"/>
        <dbReference type="ChEBI" id="CHEBI:29033"/>
        <dbReference type="ChEBI" id="CHEBI:29034"/>
        <dbReference type="ChEBI" id="CHEBI:29969"/>
        <dbReference type="ChEBI" id="CHEBI:29979"/>
        <dbReference type="ChEBI" id="CHEBI:33190"/>
        <dbReference type="ChEBI" id="CHEBI:58354"/>
        <dbReference type="ChEBI" id="CHEBI:143915"/>
        <dbReference type="ChEBI" id="CHEBI:157692"/>
    </reaction>
    <physiologicalReaction direction="left-to-right" evidence="11">
        <dbReference type="Rhea" id="RHEA:65757"/>
    </physiologicalReaction>
</comment>
<evidence type="ECO:0000256" key="5">
    <source>
        <dbReference type="ARBA" id="ARBA00022679"/>
    </source>
</evidence>
<feature type="domain" description="SsuA/THI5-like" evidence="13">
    <location>
        <begin position="41"/>
        <end position="257"/>
    </location>
</feature>
<keyword evidence="15" id="KW-1185">Reference proteome</keyword>
<dbReference type="OrthoDB" id="9815602at2"/>
<reference evidence="14 15" key="1">
    <citation type="submission" date="2018-07" db="EMBL/GenBank/DDBJ databases">
        <authorList>
            <person name="Quirk P.G."/>
            <person name="Krulwich T.A."/>
        </authorList>
    </citation>
    <scope>NUCLEOTIDE SEQUENCE [LARGE SCALE GENOMIC DNA]</scope>
    <source>
        <strain evidence="14 15">CC-BB4</strain>
    </source>
</reference>
<feature type="signal peptide" evidence="12">
    <location>
        <begin position="1"/>
        <end position="23"/>
    </location>
</feature>
<evidence type="ECO:0000313" key="14">
    <source>
        <dbReference type="EMBL" id="AXK81394.1"/>
    </source>
</evidence>
<comment type="similarity">
    <text evidence="3">Belongs to the NMT1/THI5 family.</text>
</comment>
<keyword evidence="7" id="KW-0663">Pyridoxal phosphate</keyword>
<sequence>MSFRSLVTAAVAGALLFAGNAYAQDKTKVRFTLDWKYQGLHAFVFWAKDKGYFDAEGLDVAIDQGTGSSATVTRIVSGTYDAGFGDVNAIIQLAGTKPGEQPKMVYMIYNKAPFALITKASSPIKTIKDVVGKKLGTPAGGAAGQLFPALAKANGFDAASVPVVNMAPNLQEQMLLTDQVDFSAIFTVTSYINLFGMKVDPDKDIRWFYYSDLGLDLYSNGIMVSQKMLKENPKAVKGLVKALNRALIDVAAKPDEAIALMMKVEPLMNADLEKKRLLYAIKTHFVSAETDEIGIGAIKPERMAKAIGTLVETYKLPNTPTVADIFDSSFLPPKSERVLKSAM</sequence>
<dbReference type="EMBL" id="CP031417">
    <property type="protein sequence ID" value="AXK81394.1"/>
    <property type="molecule type" value="Genomic_DNA"/>
</dbReference>
<evidence type="ECO:0000256" key="2">
    <source>
        <dbReference type="ARBA" id="ARBA00004948"/>
    </source>
</evidence>
<evidence type="ECO:0000256" key="11">
    <source>
        <dbReference type="ARBA" id="ARBA00048179"/>
    </source>
</evidence>
<evidence type="ECO:0000256" key="3">
    <source>
        <dbReference type="ARBA" id="ARBA00009406"/>
    </source>
</evidence>
<dbReference type="Proteomes" id="UP000254889">
    <property type="component" value="Chromosome"/>
</dbReference>
<gene>
    <name evidence="14" type="ORF">DW352_13275</name>
</gene>
<dbReference type="PANTHER" id="PTHR31528:SF1">
    <property type="entry name" value="4-AMINO-5-HYDROXYMETHYL-2-METHYLPYRIMIDINE PHOSPHATE SYNTHASE THI11-RELATED"/>
    <property type="match status" value="1"/>
</dbReference>
<evidence type="ECO:0000259" key="13">
    <source>
        <dbReference type="Pfam" id="PF09084"/>
    </source>
</evidence>
<keyword evidence="6" id="KW-0479">Metal-binding</keyword>
<organism evidence="14 15">
    <name type="scientific">Pseudolabrys taiwanensis</name>
    <dbReference type="NCBI Taxonomy" id="331696"/>
    <lineage>
        <taxon>Bacteria</taxon>
        <taxon>Pseudomonadati</taxon>
        <taxon>Pseudomonadota</taxon>
        <taxon>Alphaproteobacteria</taxon>
        <taxon>Hyphomicrobiales</taxon>
        <taxon>Xanthobacteraceae</taxon>
        <taxon>Pseudolabrys</taxon>
    </lineage>
</organism>
<dbReference type="SUPFAM" id="SSF53850">
    <property type="entry name" value="Periplasmic binding protein-like II"/>
    <property type="match status" value="1"/>
</dbReference>
<feature type="chain" id="PRO_5016740345" description="Thiamine pyrimidine synthase" evidence="12">
    <location>
        <begin position="24"/>
        <end position="343"/>
    </location>
</feature>
<dbReference type="GO" id="GO:0046872">
    <property type="term" value="F:metal ion binding"/>
    <property type="evidence" value="ECO:0007669"/>
    <property type="project" value="UniProtKB-KW"/>
</dbReference>
<dbReference type="GO" id="GO:0016740">
    <property type="term" value="F:transferase activity"/>
    <property type="evidence" value="ECO:0007669"/>
    <property type="project" value="UniProtKB-KW"/>
</dbReference>
<dbReference type="Pfam" id="PF09084">
    <property type="entry name" value="NMT1"/>
    <property type="match status" value="1"/>
</dbReference>
<comment type="pathway">
    <text evidence="2">Cofactor biosynthesis; thiamine diphosphate biosynthesis.</text>
</comment>
<comment type="function">
    <text evidence="1">Responsible for the formation of the pyrimidine heterocycle in the thiamine biosynthesis pathway. Catalyzes the formation of hydroxymethylpyrimidine phosphate (HMP-P) from histidine and pyridoxal phosphate (PLP). The protein uses PLP and the active site histidine to form HMP-P, generating an inactive enzyme. The enzyme can only undergo a single turnover, which suggests it is a suicide enzyme.</text>
</comment>
<accession>A0A345ZWU7</accession>
<evidence type="ECO:0000256" key="1">
    <source>
        <dbReference type="ARBA" id="ARBA00003469"/>
    </source>
</evidence>
<evidence type="ECO:0000256" key="4">
    <source>
        <dbReference type="ARBA" id="ARBA00011738"/>
    </source>
</evidence>
<evidence type="ECO:0000256" key="9">
    <source>
        <dbReference type="ARBA" id="ARBA00023004"/>
    </source>
</evidence>
<evidence type="ECO:0000256" key="10">
    <source>
        <dbReference type="ARBA" id="ARBA00033171"/>
    </source>
</evidence>
<name>A0A345ZWU7_9HYPH</name>
<dbReference type="Gene3D" id="3.40.190.10">
    <property type="entry name" value="Periplasmic binding protein-like II"/>
    <property type="match status" value="2"/>
</dbReference>
<keyword evidence="5" id="KW-0808">Transferase</keyword>
<keyword evidence="12" id="KW-0732">Signal</keyword>
<keyword evidence="8" id="KW-0784">Thiamine biosynthesis</keyword>
<evidence type="ECO:0000256" key="6">
    <source>
        <dbReference type="ARBA" id="ARBA00022723"/>
    </source>
</evidence>
<dbReference type="InterPro" id="IPR027939">
    <property type="entry name" value="NMT1/THI5"/>
</dbReference>
<dbReference type="KEGG" id="ptaw:DW352_13275"/>
<evidence type="ECO:0000313" key="15">
    <source>
        <dbReference type="Proteomes" id="UP000254889"/>
    </source>
</evidence>
<comment type="subunit">
    <text evidence="4">Homodimer.</text>
</comment>
<dbReference type="InterPro" id="IPR015168">
    <property type="entry name" value="SsuA/THI5"/>
</dbReference>
<protein>
    <recommendedName>
        <fullName evidence="10">Thiamine pyrimidine synthase</fullName>
    </recommendedName>
</protein>
<evidence type="ECO:0000256" key="8">
    <source>
        <dbReference type="ARBA" id="ARBA00022977"/>
    </source>
</evidence>
<proteinExistence type="inferred from homology"/>
<dbReference type="RefSeq" id="WP_115691773.1">
    <property type="nucleotide sequence ID" value="NZ_CP031417.1"/>
</dbReference>
<keyword evidence="9" id="KW-0408">Iron</keyword>
<dbReference type="AlphaFoldDB" id="A0A345ZWU7"/>
<dbReference type="GO" id="GO:0009228">
    <property type="term" value="P:thiamine biosynthetic process"/>
    <property type="evidence" value="ECO:0007669"/>
    <property type="project" value="UniProtKB-KW"/>
</dbReference>
<dbReference type="PANTHER" id="PTHR31528">
    <property type="entry name" value="4-AMINO-5-HYDROXYMETHYL-2-METHYLPYRIMIDINE PHOSPHATE SYNTHASE THI11-RELATED"/>
    <property type="match status" value="1"/>
</dbReference>
<evidence type="ECO:0000256" key="7">
    <source>
        <dbReference type="ARBA" id="ARBA00022898"/>
    </source>
</evidence>